<dbReference type="KEGG" id="aplc:110985588"/>
<dbReference type="InterPro" id="IPR042417">
    <property type="entry name" value="PALB2"/>
</dbReference>
<dbReference type="Proteomes" id="UP000694845">
    <property type="component" value="Unplaced"/>
</dbReference>
<evidence type="ECO:0000313" key="5">
    <source>
        <dbReference type="RefSeq" id="XP_022102409.1"/>
    </source>
</evidence>
<dbReference type="GO" id="GO:0000724">
    <property type="term" value="P:double-strand break repair via homologous recombination"/>
    <property type="evidence" value="ECO:0007669"/>
    <property type="project" value="InterPro"/>
</dbReference>
<name>A0A8B7Z9R0_ACAPL</name>
<feature type="compositionally biased region" description="Polar residues" evidence="1">
    <location>
        <begin position="240"/>
        <end position="258"/>
    </location>
</feature>
<dbReference type="SUPFAM" id="SSF50978">
    <property type="entry name" value="WD40 repeat-like"/>
    <property type="match status" value="1"/>
</dbReference>
<dbReference type="Gene3D" id="2.130.10.10">
    <property type="entry name" value="YVTN repeat-like/Quinoprotein amine dehydrogenase"/>
    <property type="match status" value="1"/>
</dbReference>
<protein>
    <submittedName>
        <fullName evidence="4 5">Uncharacterized protein LOC110985588</fullName>
    </submittedName>
</protein>
<dbReference type="RefSeq" id="XP_022102409.1">
    <property type="nucleotide sequence ID" value="XM_022246717.1"/>
</dbReference>
<organism evidence="3 5">
    <name type="scientific">Acanthaster planci</name>
    <name type="common">Crown-of-thorns starfish</name>
    <dbReference type="NCBI Taxonomy" id="133434"/>
    <lineage>
        <taxon>Eukaryota</taxon>
        <taxon>Metazoa</taxon>
        <taxon>Echinodermata</taxon>
        <taxon>Eleutherozoa</taxon>
        <taxon>Asterozoa</taxon>
        <taxon>Asteroidea</taxon>
        <taxon>Valvatacea</taxon>
        <taxon>Valvatida</taxon>
        <taxon>Acanthasteridae</taxon>
        <taxon>Acanthaster</taxon>
    </lineage>
</organism>
<dbReference type="OrthoDB" id="9936560at2759"/>
<sequence>MADSSKASHKHELRQRLESMKRVYARTLRKVEKSEKAKRTRSHVHRVIAEQKQVGSSDASPSCTHSLRRTGAHQRPEESSVGAGALSEESVTNVVRKQGGPKSTMTTKRMQRKRRSVSFSIPKENASIQTSLGGVHVEITDSCLETSEICHEQQTKKTSPKPFKDNFVQAPAPSFLSCGLGSSIDNDRAIGTGGDRRQAEEVTLVPESQLTELSNTSFDERGCIRGTAISHLKESVTSGCHRNISRSGNDSQSSVQSDSHLHGAILQDIKELRPSEQPPQDTTQPNSEGTTHSGENDTENSCQNLTEVRTKRAGRKSRRRSRVPRQLTASDISFKEVVESQSTEEGSHTWIEGLMYPAEYYVRHTRSMTSSQCPQSQSNFDKADSQRYLDRDTTGMREKVISTENSDTVKDLCIREIASLTRTAGGKTLTSFGSVPESESDSVRSQLSESLLTVSAVQSMQKKTYKKPSDSVKSVRGSRNQRLQRKCRFNLVTSEFKTDTSRDLSTTVAAEGCYSSDALCTDDTISASEESARSVEGITSNKFLPDLPPACTRSDSTVKSCKDFCAVELLRGLHKAKLSQTEFALPEEDFGTLMLVKLQSNCAADTSLHWRNSENEQDGRVDHDVEKQFKIRDVTKIDCQAANKTKLGCESCAPSALTNVVSYQTVLHGHTDHARSGSSDGGEVAENFGMKTIAAGLDAPKCCHQGENLTTSPIQDLSPVSCKVNVCAKTASRNTRESQGRTILHSQLSPSQFHKDCSMAFPNPGCTPGWSPSCSPDADHRVHSKGDSPLAPCNKMMGEDLQRHQTGDSHKRLSHTECKATDKGKPSAIKSGNSKCNTSQCSPCSGLQLHVPDVSSQLSSKPAAVVCKSCTTECSTLNLTPAGGNVTPPNVIPEAAGSSSIDRRGNIQQTSPFAGVATATPPGRAEEPTTMSQCEVKISEDGDEVLGETEKSGRHELAFMGCVQHDLPWEATLTVTAITGGSMVMNEHNISLLAFLYQHTLVVWRSNLDTQEWQILKSWIIPQDEEFLCVRFMPCSKHNKVTLVVAGVFATCGIRMLSYDTVTEETQELDVDLAHSKEKPIQYVLCVTGEEGFAVAVKDNAKSALFLVHTCIESRNVQTVKSWTGQETSLTALLQVEGVKGMLLASTAHNNIMLWNYASGELIKEIPMKCVDSGSHTVCLKATAESGLLFVVIIFHDDVGKEERRCSKPIGAAVVLNPLTDKMAKLMEYQTSMEHAHANCIDCAVSKNTLLAKLSDGSLHQWEIFSGNLMNYSSSHPTNYSLRSAHLCGSQVVLQGSDQWQQVYYAR</sequence>
<evidence type="ECO:0000313" key="3">
    <source>
        <dbReference type="Proteomes" id="UP000694845"/>
    </source>
</evidence>
<dbReference type="PANTHER" id="PTHR14662:SF2">
    <property type="entry name" value="PARTNER AND LOCALIZER OF BRCA2"/>
    <property type="match status" value="1"/>
</dbReference>
<feature type="region of interest" description="Disordered" evidence="1">
    <location>
        <begin position="802"/>
        <end position="835"/>
    </location>
</feature>
<evidence type="ECO:0000259" key="2">
    <source>
        <dbReference type="Pfam" id="PF16756"/>
    </source>
</evidence>
<feature type="compositionally biased region" description="Polar residues" evidence="1">
    <location>
        <begin position="278"/>
        <end position="307"/>
    </location>
</feature>
<feature type="compositionally biased region" description="Basic and acidic residues" evidence="1">
    <location>
        <begin position="802"/>
        <end position="825"/>
    </location>
</feature>
<dbReference type="RefSeq" id="XP_022102408.1">
    <property type="nucleotide sequence ID" value="XM_022246716.1"/>
</dbReference>
<feature type="region of interest" description="Disordered" evidence="1">
    <location>
        <begin position="272"/>
        <end position="327"/>
    </location>
</feature>
<dbReference type="PANTHER" id="PTHR14662">
    <property type="entry name" value="PARTNER AND LOCALIZER OF BRCA2"/>
    <property type="match status" value="1"/>
</dbReference>
<evidence type="ECO:0000313" key="4">
    <source>
        <dbReference type="RefSeq" id="XP_022102408.1"/>
    </source>
</evidence>
<gene>
    <name evidence="4 5" type="primary">LOC110985588</name>
</gene>
<feature type="domain" description="Partner and localiser of BRCA2 WD40" evidence="2">
    <location>
        <begin position="999"/>
        <end position="1269"/>
    </location>
</feature>
<dbReference type="OMA" id="IHQADET"/>
<dbReference type="GO" id="GO:0005654">
    <property type="term" value="C:nucleoplasm"/>
    <property type="evidence" value="ECO:0007669"/>
    <property type="project" value="TreeGrafter"/>
</dbReference>
<proteinExistence type="predicted"/>
<dbReference type="Pfam" id="PF16756">
    <property type="entry name" value="PALB2_WD40"/>
    <property type="match status" value="1"/>
</dbReference>
<evidence type="ECO:0000256" key="1">
    <source>
        <dbReference type="SAM" id="MobiDB-lite"/>
    </source>
</evidence>
<dbReference type="InterPro" id="IPR015943">
    <property type="entry name" value="WD40/YVTN_repeat-like_dom_sf"/>
</dbReference>
<dbReference type="InterPro" id="IPR036322">
    <property type="entry name" value="WD40_repeat_dom_sf"/>
</dbReference>
<dbReference type="GeneID" id="110985588"/>
<reference evidence="4 5" key="1">
    <citation type="submission" date="2025-04" db="UniProtKB">
        <authorList>
            <consortium name="RefSeq"/>
        </authorList>
    </citation>
    <scope>IDENTIFICATION</scope>
</reference>
<dbReference type="GO" id="GO:0003677">
    <property type="term" value="F:DNA binding"/>
    <property type="evidence" value="ECO:0007669"/>
    <property type="project" value="InterPro"/>
</dbReference>
<feature type="region of interest" description="Disordered" evidence="1">
    <location>
        <begin position="29"/>
        <end position="116"/>
    </location>
</feature>
<dbReference type="InterPro" id="IPR031920">
    <property type="entry name" value="PALB2_WD40"/>
</dbReference>
<feature type="region of interest" description="Disordered" evidence="1">
    <location>
        <begin position="240"/>
        <end position="259"/>
    </location>
</feature>
<feature type="region of interest" description="Disordered" evidence="1">
    <location>
        <begin position="879"/>
        <end position="905"/>
    </location>
</feature>
<feature type="compositionally biased region" description="Basic residues" evidence="1">
    <location>
        <begin position="311"/>
        <end position="323"/>
    </location>
</feature>
<accession>A0A8B7Z9R0</accession>
<keyword evidence="3" id="KW-1185">Reference proteome</keyword>
<feature type="compositionally biased region" description="Polar residues" evidence="1">
    <location>
        <begin position="53"/>
        <end position="65"/>
    </location>
</feature>